<gene>
    <name evidence="8" type="ORF">PT974_10848</name>
</gene>
<sequence>MDLNLADPSNEEVWDDSMLIDSWNQALEEYKKYHSIHAKGGTLKDLEKEDSNSSKKTGAEPHNTGDQGQNEVDAENKSSPPTVDQKEKQPTAAENKGPQQSQTPSAMPMASPHKPFLVQVIRDENLKKLLMSWYYAGYYTGLYEGQQQAQQPQP</sequence>
<keyword evidence="3" id="KW-0507">mRNA processing</keyword>
<name>A0ABR0SB06_9HYPO</name>
<comment type="caution">
    <text evidence="8">The sequence shown here is derived from an EMBL/GenBank/DDBJ whole genome shotgun (WGS) entry which is preliminary data.</text>
</comment>
<dbReference type="CDD" id="cd22851">
    <property type="entry name" value="SMN_N"/>
    <property type="match status" value="1"/>
</dbReference>
<dbReference type="InterPro" id="IPR047313">
    <property type="entry name" value="SMN_C"/>
</dbReference>
<keyword evidence="5" id="KW-0539">Nucleus</keyword>
<proteinExistence type="inferred from homology"/>
<evidence type="ECO:0000256" key="5">
    <source>
        <dbReference type="ARBA" id="ARBA00023242"/>
    </source>
</evidence>
<dbReference type="Pfam" id="PF20635">
    <property type="entry name" value="SMN_YG-box"/>
    <property type="match status" value="1"/>
</dbReference>
<evidence type="ECO:0000313" key="9">
    <source>
        <dbReference type="Proteomes" id="UP001338125"/>
    </source>
</evidence>
<evidence type="ECO:0000256" key="1">
    <source>
        <dbReference type="ARBA" id="ARBA00004123"/>
    </source>
</evidence>
<evidence type="ECO:0000256" key="3">
    <source>
        <dbReference type="ARBA" id="ARBA00022664"/>
    </source>
</evidence>
<dbReference type="Proteomes" id="UP001338125">
    <property type="component" value="Unassembled WGS sequence"/>
</dbReference>
<feature type="domain" description="Survival Motor Neuron Gemin2-binding" evidence="7">
    <location>
        <begin position="10"/>
        <end position="34"/>
    </location>
</feature>
<reference evidence="8 9" key="1">
    <citation type="submission" date="2024-01" db="EMBL/GenBank/DDBJ databases">
        <title>Complete genome of Cladobotryum mycophilum ATHUM6906.</title>
        <authorList>
            <person name="Christinaki A.C."/>
            <person name="Myridakis A.I."/>
            <person name="Kouvelis V.N."/>
        </authorList>
    </citation>
    <scope>NUCLEOTIDE SEQUENCE [LARGE SCALE GENOMIC DNA]</scope>
    <source>
        <strain evidence="8 9">ATHUM6906</strain>
    </source>
</reference>
<dbReference type="PANTHER" id="PTHR39267:SF1">
    <property type="entry name" value="SURVIVAL MOTOR NEURON PROTEIN"/>
    <property type="match status" value="1"/>
</dbReference>
<keyword evidence="9" id="KW-1185">Reference proteome</keyword>
<dbReference type="InterPro" id="IPR049481">
    <property type="entry name" value="SMN_G2-BD"/>
</dbReference>
<evidence type="ECO:0000256" key="2">
    <source>
        <dbReference type="ARBA" id="ARBA00005371"/>
    </source>
</evidence>
<organism evidence="8 9">
    <name type="scientific">Cladobotryum mycophilum</name>
    <dbReference type="NCBI Taxonomy" id="491253"/>
    <lineage>
        <taxon>Eukaryota</taxon>
        <taxon>Fungi</taxon>
        <taxon>Dikarya</taxon>
        <taxon>Ascomycota</taxon>
        <taxon>Pezizomycotina</taxon>
        <taxon>Sordariomycetes</taxon>
        <taxon>Hypocreomycetidae</taxon>
        <taxon>Hypocreales</taxon>
        <taxon>Hypocreaceae</taxon>
        <taxon>Cladobotryum</taxon>
    </lineage>
</organism>
<evidence type="ECO:0000256" key="6">
    <source>
        <dbReference type="SAM" id="MobiDB-lite"/>
    </source>
</evidence>
<feature type="compositionally biased region" description="Basic and acidic residues" evidence="6">
    <location>
        <begin position="42"/>
        <end position="59"/>
    </location>
</feature>
<comment type="subcellular location">
    <subcellularLocation>
        <location evidence="1">Nucleus</location>
    </subcellularLocation>
</comment>
<keyword evidence="4" id="KW-0508">mRNA splicing</keyword>
<evidence type="ECO:0000259" key="7">
    <source>
        <dbReference type="Pfam" id="PF20636"/>
    </source>
</evidence>
<evidence type="ECO:0000313" key="8">
    <source>
        <dbReference type="EMBL" id="KAK5989333.1"/>
    </source>
</evidence>
<comment type="similarity">
    <text evidence="2">Belongs to the SMN family.</text>
</comment>
<accession>A0ABR0SB06</accession>
<evidence type="ECO:0000256" key="4">
    <source>
        <dbReference type="ARBA" id="ARBA00023187"/>
    </source>
</evidence>
<dbReference type="Pfam" id="PF20636">
    <property type="entry name" value="SMN_G2-BD"/>
    <property type="match status" value="1"/>
</dbReference>
<feature type="region of interest" description="Disordered" evidence="6">
    <location>
        <begin position="36"/>
        <end position="111"/>
    </location>
</feature>
<dbReference type="CDD" id="cd22852">
    <property type="entry name" value="SMN_C"/>
    <property type="match status" value="1"/>
</dbReference>
<dbReference type="InterPro" id="IPR040424">
    <property type="entry name" value="Smn1"/>
</dbReference>
<protein>
    <submittedName>
        <fullName evidence="8">SMN complex subunit smn1</fullName>
    </submittedName>
</protein>
<dbReference type="EMBL" id="JAVFKD010000015">
    <property type="protein sequence ID" value="KAK5989333.1"/>
    <property type="molecule type" value="Genomic_DNA"/>
</dbReference>
<dbReference type="PANTHER" id="PTHR39267">
    <property type="entry name" value="SURVIVAL MOTOR NEURON-LIKE PROTEIN 1"/>
    <property type="match status" value="1"/>
</dbReference>